<evidence type="ECO:0000313" key="2">
    <source>
        <dbReference type="Proteomes" id="UP000253961"/>
    </source>
</evidence>
<accession>A0A369PWU5</accession>
<reference evidence="1 2" key="1">
    <citation type="submission" date="2018-07" db="EMBL/GenBank/DDBJ databases">
        <title>Pedobacter sp. nov., isolated from soil.</title>
        <authorList>
            <person name="Zhou L.Y."/>
            <person name="Du Z.J."/>
        </authorList>
    </citation>
    <scope>NUCLEOTIDE SEQUENCE [LARGE SCALE GENOMIC DNA]</scope>
    <source>
        <strain evidence="1 2">JDX94</strain>
    </source>
</reference>
<organism evidence="1 2">
    <name type="scientific">Pedobacter chinensis</name>
    <dbReference type="NCBI Taxonomy" id="2282421"/>
    <lineage>
        <taxon>Bacteria</taxon>
        <taxon>Pseudomonadati</taxon>
        <taxon>Bacteroidota</taxon>
        <taxon>Sphingobacteriia</taxon>
        <taxon>Sphingobacteriales</taxon>
        <taxon>Sphingobacteriaceae</taxon>
        <taxon>Pedobacter</taxon>
    </lineage>
</organism>
<protein>
    <submittedName>
        <fullName evidence="1">Uncharacterized protein</fullName>
    </submittedName>
</protein>
<sequence length="165" mass="19063">MKIFFFRKHNLLNYWAKILIMNVLSVTLVCFAQNPSDSYNNKESIIFYKARLEMNGQQTTLADTMLVRGVFVLEPIKSYETQGQTNVASGKTETVSEKRTLEAYYLTDLDKRVGMIFKVKDEPNDKNIKTYAIENKNAGYGLTPEPFFLKRGIQLRTLIKSKIRC</sequence>
<comment type="caution">
    <text evidence="1">The sequence shown here is derived from an EMBL/GenBank/DDBJ whole genome shotgun (WGS) entry which is preliminary data.</text>
</comment>
<name>A0A369PWU5_9SPHI</name>
<dbReference type="EMBL" id="QPKV01000003">
    <property type="protein sequence ID" value="RDC56974.1"/>
    <property type="molecule type" value="Genomic_DNA"/>
</dbReference>
<dbReference type="AlphaFoldDB" id="A0A369PWU5"/>
<keyword evidence="2" id="KW-1185">Reference proteome</keyword>
<evidence type="ECO:0000313" key="1">
    <source>
        <dbReference type="EMBL" id="RDC56974.1"/>
    </source>
</evidence>
<gene>
    <name evidence="1" type="ORF">DU508_07185</name>
</gene>
<dbReference type="OrthoDB" id="758240at2"/>
<dbReference type="RefSeq" id="WP_115402158.1">
    <property type="nucleotide sequence ID" value="NZ_QPKV01000003.1"/>
</dbReference>
<dbReference type="Proteomes" id="UP000253961">
    <property type="component" value="Unassembled WGS sequence"/>
</dbReference>
<proteinExistence type="predicted"/>